<feature type="domain" description="KHA" evidence="16">
    <location>
        <begin position="787"/>
        <end position="860"/>
    </location>
</feature>
<comment type="domain">
    <text evidence="14">The KHA domain (rich in hydrophobic and acidic residues) present in the C-terminal part is likely to be important for tetramerization.</text>
</comment>
<keyword evidence="3 14" id="KW-0813">Transport</keyword>
<evidence type="ECO:0000256" key="4">
    <source>
        <dbReference type="ARBA" id="ARBA00022538"/>
    </source>
</evidence>
<dbReference type="InterPro" id="IPR045319">
    <property type="entry name" value="KAT/AKT"/>
</dbReference>
<dbReference type="InterPro" id="IPR036770">
    <property type="entry name" value="Ankyrin_rpt-contain_sf"/>
</dbReference>
<dbReference type="SUPFAM" id="SSF48403">
    <property type="entry name" value="Ankyrin repeat"/>
    <property type="match status" value="1"/>
</dbReference>
<dbReference type="EMBL" id="JAJJMB010004763">
    <property type="protein sequence ID" value="KAI3941957.1"/>
    <property type="molecule type" value="Genomic_DNA"/>
</dbReference>
<feature type="transmembrane region" description="Helical" evidence="14">
    <location>
        <begin position="255"/>
        <end position="280"/>
    </location>
</feature>
<dbReference type="FunFam" id="2.60.120.10:FF:000074">
    <property type="entry name" value="Potassium channel KAT2"/>
    <property type="match status" value="1"/>
</dbReference>
<evidence type="ECO:0000256" key="10">
    <source>
        <dbReference type="ARBA" id="ARBA00023065"/>
    </source>
</evidence>
<evidence type="ECO:0000256" key="7">
    <source>
        <dbReference type="ARBA" id="ARBA00022882"/>
    </source>
</evidence>
<keyword evidence="6 14" id="KW-0631">Potassium channel</keyword>
<evidence type="ECO:0000256" key="9">
    <source>
        <dbReference type="ARBA" id="ARBA00022989"/>
    </source>
</evidence>
<organism evidence="17 18">
    <name type="scientific">Papaver atlanticum</name>
    <dbReference type="NCBI Taxonomy" id="357466"/>
    <lineage>
        <taxon>Eukaryota</taxon>
        <taxon>Viridiplantae</taxon>
        <taxon>Streptophyta</taxon>
        <taxon>Embryophyta</taxon>
        <taxon>Tracheophyta</taxon>
        <taxon>Spermatophyta</taxon>
        <taxon>Magnoliopsida</taxon>
        <taxon>Ranunculales</taxon>
        <taxon>Papaveraceae</taxon>
        <taxon>Papaveroideae</taxon>
        <taxon>Papaver</taxon>
    </lineage>
</organism>
<dbReference type="GO" id="GO:0005249">
    <property type="term" value="F:voltage-gated potassium channel activity"/>
    <property type="evidence" value="ECO:0007669"/>
    <property type="project" value="UniProtKB-UniRule"/>
</dbReference>
<dbReference type="InterPro" id="IPR000595">
    <property type="entry name" value="cNMP-bd_dom"/>
</dbReference>
<dbReference type="Gene3D" id="2.60.120.10">
    <property type="entry name" value="Jelly Rolls"/>
    <property type="match status" value="1"/>
</dbReference>
<dbReference type="GO" id="GO:0034702">
    <property type="term" value="C:monoatomic ion channel complex"/>
    <property type="evidence" value="ECO:0007669"/>
    <property type="project" value="UniProtKB-KW"/>
</dbReference>
<feature type="repeat" description="ANK" evidence="13">
    <location>
        <begin position="537"/>
        <end position="569"/>
    </location>
</feature>
<dbReference type="CDD" id="cd00038">
    <property type="entry name" value="CAP_ED"/>
    <property type="match status" value="1"/>
</dbReference>
<evidence type="ECO:0000256" key="12">
    <source>
        <dbReference type="ARBA" id="ARBA00023303"/>
    </source>
</evidence>
<dbReference type="Gene3D" id="1.10.287.70">
    <property type="match status" value="1"/>
</dbReference>
<keyword evidence="10 14" id="KW-0406">Ion transport</keyword>
<evidence type="ECO:0000259" key="16">
    <source>
        <dbReference type="PROSITE" id="PS51490"/>
    </source>
</evidence>
<evidence type="ECO:0000256" key="1">
    <source>
        <dbReference type="ARBA" id="ARBA00004141"/>
    </source>
</evidence>
<feature type="domain" description="Cyclic nucleotide-binding" evidence="15">
    <location>
        <begin position="359"/>
        <end position="460"/>
    </location>
</feature>
<keyword evidence="18" id="KW-1185">Reference proteome</keyword>
<comment type="domain">
    <text evidence="14">The segment S4 is probably the voltage-sensor and is characterized by a series of positively charged amino acids. The pore-forming region H5 is enclosed by the transmembrane segments S5 and S6 in the Shaker-type (1P/6TM) and contains the GYGD signature motif which seems to be involved in potassium selectivity.</text>
</comment>
<dbReference type="Proteomes" id="UP001202328">
    <property type="component" value="Unassembled WGS sequence"/>
</dbReference>
<dbReference type="InterPro" id="IPR018490">
    <property type="entry name" value="cNMP-bd_dom_sf"/>
</dbReference>
<evidence type="ECO:0000256" key="5">
    <source>
        <dbReference type="ARBA" id="ARBA00022692"/>
    </source>
</evidence>
<feature type="transmembrane region" description="Helical" evidence="14">
    <location>
        <begin position="88"/>
        <end position="106"/>
    </location>
</feature>
<dbReference type="FunFam" id="1.10.287.70:FF:000123">
    <property type="entry name" value="Potassium channel KAT3"/>
    <property type="match status" value="1"/>
</dbReference>
<dbReference type="InterPro" id="IPR005821">
    <property type="entry name" value="Ion_trans_dom"/>
</dbReference>
<evidence type="ECO:0000256" key="14">
    <source>
        <dbReference type="RuleBase" id="RU369015"/>
    </source>
</evidence>
<evidence type="ECO:0000313" key="18">
    <source>
        <dbReference type="Proteomes" id="UP001202328"/>
    </source>
</evidence>
<dbReference type="SUPFAM" id="SSF51206">
    <property type="entry name" value="cAMP-binding domain-like"/>
    <property type="match status" value="1"/>
</dbReference>
<dbReference type="PANTHER" id="PTHR45743:SF2">
    <property type="entry name" value="POTASSIUM CHANNEL AKT1"/>
    <property type="match status" value="1"/>
</dbReference>
<evidence type="ECO:0000313" key="17">
    <source>
        <dbReference type="EMBL" id="KAI3941957.1"/>
    </source>
</evidence>
<dbReference type="Gene3D" id="1.25.40.20">
    <property type="entry name" value="Ankyrin repeat-containing domain"/>
    <property type="match status" value="1"/>
</dbReference>
<evidence type="ECO:0000256" key="3">
    <source>
        <dbReference type="ARBA" id="ARBA00022448"/>
    </source>
</evidence>
<keyword evidence="8 14" id="KW-0630">Potassium</keyword>
<dbReference type="PROSITE" id="PS51490">
    <property type="entry name" value="KHA"/>
    <property type="match status" value="1"/>
</dbReference>
<accession>A0AAD4T5F2</accession>
<dbReference type="PROSITE" id="PS50042">
    <property type="entry name" value="CNMP_BINDING_3"/>
    <property type="match status" value="1"/>
</dbReference>
<dbReference type="InterPro" id="IPR003938">
    <property type="entry name" value="K_chnl_volt-dep_EAG/ELK/ERG"/>
</dbReference>
<evidence type="ECO:0000256" key="6">
    <source>
        <dbReference type="ARBA" id="ARBA00022826"/>
    </source>
</evidence>
<dbReference type="SUPFAM" id="SSF81324">
    <property type="entry name" value="Voltage-gated potassium channels"/>
    <property type="match status" value="1"/>
</dbReference>
<reference evidence="17" key="1">
    <citation type="submission" date="2022-04" db="EMBL/GenBank/DDBJ databases">
        <title>A functionally conserved STORR gene fusion in Papaver species that diverged 16.8 million years ago.</title>
        <authorList>
            <person name="Catania T."/>
        </authorList>
    </citation>
    <scope>NUCLEOTIDE SEQUENCE</scope>
    <source>
        <strain evidence="17">S-188037</strain>
    </source>
</reference>
<dbReference type="InterPro" id="IPR021789">
    <property type="entry name" value="KHA_dom"/>
</dbReference>
<keyword evidence="11 14" id="KW-0472">Membrane</keyword>
<evidence type="ECO:0000256" key="8">
    <source>
        <dbReference type="ARBA" id="ARBA00022958"/>
    </source>
</evidence>
<comment type="caution">
    <text evidence="14">Lacks conserved residue(s) required for the propagation of feature annotation.</text>
</comment>
<protein>
    <recommendedName>
        <fullName evidence="14">Potassium channel</fullName>
    </recommendedName>
</protein>
<dbReference type="PROSITE" id="PS50088">
    <property type="entry name" value="ANK_REPEAT"/>
    <property type="match status" value="2"/>
</dbReference>
<dbReference type="InterPro" id="IPR014710">
    <property type="entry name" value="RmlC-like_jellyroll"/>
</dbReference>
<dbReference type="PRINTS" id="PR01463">
    <property type="entry name" value="EAGCHANLFMLY"/>
</dbReference>
<comment type="caution">
    <text evidence="17">The sequence shown here is derived from an EMBL/GenBank/DDBJ whole genome shotgun (WGS) entry which is preliminary data.</text>
</comment>
<comment type="similarity">
    <text evidence="2 14">Belongs to the potassium channel family. Plant (TC 1.A.1.4) subfamily.</text>
</comment>
<keyword evidence="7 14" id="KW-0851">Voltage-gated channel</keyword>
<feature type="transmembrane region" description="Helical" evidence="14">
    <location>
        <begin position="223"/>
        <end position="243"/>
    </location>
</feature>
<evidence type="ECO:0000259" key="15">
    <source>
        <dbReference type="PROSITE" id="PS50042"/>
    </source>
</evidence>
<keyword evidence="12 14" id="KW-0407">Ion channel</keyword>
<dbReference type="AlphaFoldDB" id="A0AAD4T5F2"/>
<feature type="repeat" description="ANK" evidence="13">
    <location>
        <begin position="634"/>
        <end position="666"/>
    </location>
</feature>
<keyword evidence="13" id="KW-0040">ANK repeat</keyword>
<proteinExistence type="inferred from homology"/>
<evidence type="ECO:0000256" key="2">
    <source>
        <dbReference type="ARBA" id="ARBA00007929"/>
    </source>
</evidence>
<feature type="transmembrane region" description="Helical" evidence="14">
    <location>
        <begin position="178"/>
        <end position="203"/>
    </location>
</feature>
<keyword evidence="9 14" id="KW-1133">Transmembrane helix</keyword>
<keyword evidence="4 14" id="KW-0633">Potassium transport</keyword>
<keyword evidence="5 14" id="KW-0812">Transmembrane</keyword>
<comment type="subunit">
    <text evidence="14">The potassium channel is composed of a homo- or heterotetrameric complex of pore-forming subunits.</text>
</comment>
<sequence length="860" mass="96966">MERFLGVKNYFCGAEHMSMDGSSHSGLVGGARRSYPRVLKRSVISPGDRKYKIWQNFLLLLVVYTALVAPFQYGFLFKPIRGLEIADIVIDGIFLIDIFITFLVGYRDKKTYVFVDNHWEIAWKYATSWLIFDVIAAIPVQLFAQQYALFSIMLRLWRLHRVCSLFSAMEKDIKFNYFWVRCVRLFCLTIFYVHCAACVYYTIAARSSHPERTWLGDLLDESLGVRYVTSIYWSVTTFTSVGYGDLHPVTCMEMLVAVLYMLCNLGYQAYLIGNMTYMVVHMTARTSKFRDTIEAASSFANRNHLPESLQDQMLSSLCLKYKTDSEGLQQQETLEALPKTIRSSILHFRFDNLVDKVYLFQGVSKDFLFQLVSDMKHEFFPPKEDVILQNETPTDFYILVSGTVELTACKNGTEQVIGELRTGDIFGEIGVLCYRPQLFQVRTKKLCQLLRLNRTAFINIAQANVGDGTIIMNNLLQHLKEDDDPVMQKVLIDTEKMLAHGKLDLPLSLCFAARRGDDLLLHQLLKKGEDPNETDNSDRTALHLAAAKGSKNCVVLLLDYQADPNSRDSEGNVPLWEAIVGKHDSVVKMLKDNGGNLSSGDVGRFACIAVEQNSQDLLQKIIENGGDVKVPKSDGTTALHVAVCDGNIDLVRFLLEQGCDIDKADVHGWTPRKLADQQAHEEIKLLFRSKKEPKPQPAVSVDPTTYSKYLSSYKSEPTITHPAPNDAGMEVLWRGNGQCRRTSHFNKSIFGIMSTAHAAGERSKSDDYSLKDLGMPAQNSAEQYPARVTISSPELSQTRGKLVFLPRSLEELIEIGTTKFGFSASKVLTKYEAEIDDIRLIRDGDHLLLVSDTWPTGSDA</sequence>
<dbReference type="Pfam" id="PF12796">
    <property type="entry name" value="Ank_2"/>
    <property type="match status" value="2"/>
</dbReference>
<dbReference type="Pfam" id="PF11834">
    <property type="entry name" value="KHA"/>
    <property type="match status" value="1"/>
</dbReference>
<dbReference type="InterPro" id="IPR002110">
    <property type="entry name" value="Ankyrin_rpt"/>
</dbReference>
<dbReference type="Pfam" id="PF00027">
    <property type="entry name" value="cNMP_binding"/>
    <property type="match status" value="1"/>
</dbReference>
<evidence type="ECO:0000256" key="13">
    <source>
        <dbReference type="PROSITE-ProRule" id="PRU00023"/>
    </source>
</evidence>
<dbReference type="SMART" id="SM00248">
    <property type="entry name" value="ANK"/>
    <property type="match status" value="4"/>
</dbReference>
<dbReference type="SMART" id="SM00100">
    <property type="entry name" value="cNMP"/>
    <property type="match status" value="1"/>
</dbReference>
<comment type="subcellular location">
    <subcellularLocation>
        <location evidence="1 14">Membrane</location>
        <topology evidence="1 14">Multi-pass membrane protein</topology>
    </subcellularLocation>
</comment>
<feature type="transmembrane region" description="Helical" evidence="14">
    <location>
        <begin position="53"/>
        <end position="76"/>
    </location>
</feature>
<gene>
    <name evidence="17" type="ORF">MKW98_009167</name>
</gene>
<comment type="function">
    <text evidence="14">Potassium channel.</text>
</comment>
<dbReference type="PANTHER" id="PTHR45743">
    <property type="entry name" value="POTASSIUM CHANNEL AKT1"/>
    <property type="match status" value="1"/>
</dbReference>
<name>A0AAD4T5F2_9MAGN</name>
<dbReference type="Pfam" id="PF00520">
    <property type="entry name" value="Ion_trans"/>
    <property type="match status" value="1"/>
</dbReference>
<dbReference type="PROSITE" id="PS50297">
    <property type="entry name" value="ANK_REP_REGION"/>
    <property type="match status" value="2"/>
</dbReference>
<evidence type="ECO:0000256" key="11">
    <source>
        <dbReference type="ARBA" id="ARBA00023136"/>
    </source>
</evidence>